<feature type="compositionally biased region" description="Basic and acidic residues" evidence="1">
    <location>
        <begin position="8"/>
        <end position="26"/>
    </location>
</feature>
<keyword evidence="3" id="KW-1185">Reference proteome</keyword>
<organism evidence="2 3">
    <name type="scientific">Pristionchus mayeri</name>
    <dbReference type="NCBI Taxonomy" id="1317129"/>
    <lineage>
        <taxon>Eukaryota</taxon>
        <taxon>Metazoa</taxon>
        <taxon>Ecdysozoa</taxon>
        <taxon>Nematoda</taxon>
        <taxon>Chromadorea</taxon>
        <taxon>Rhabditida</taxon>
        <taxon>Rhabditina</taxon>
        <taxon>Diplogasteromorpha</taxon>
        <taxon>Diplogasteroidea</taxon>
        <taxon>Neodiplogasteridae</taxon>
        <taxon>Pristionchus</taxon>
    </lineage>
</organism>
<gene>
    <name evidence="2" type="ORF">PMAYCL1PPCAC_20714</name>
</gene>
<evidence type="ECO:0000313" key="3">
    <source>
        <dbReference type="Proteomes" id="UP001328107"/>
    </source>
</evidence>
<reference evidence="3" key="1">
    <citation type="submission" date="2022-10" db="EMBL/GenBank/DDBJ databases">
        <title>Genome assembly of Pristionchus species.</title>
        <authorList>
            <person name="Yoshida K."/>
            <person name="Sommer R.J."/>
        </authorList>
    </citation>
    <scope>NUCLEOTIDE SEQUENCE [LARGE SCALE GENOMIC DNA]</scope>
    <source>
        <strain evidence="3">RS5460</strain>
    </source>
</reference>
<feature type="compositionally biased region" description="Basic and acidic residues" evidence="1">
    <location>
        <begin position="45"/>
        <end position="60"/>
    </location>
</feature>
<dbReference type="AlphaFoldDB" id="A0AAN5I3P7"/>
<protein>
    <submittedName>
        <fullName evidence="2">Uncharacterized protein</fullName>
    </submittedName>
</protein>
<dbReference type="EMBL" id="BTRK01000004">
    <property type="protein sequence ID" value="GMR50519.1"/>
    <property type="molecule type" value="Genomic_DNA"/>
</dbReference>
<feature type="compositionally biased region" description="Acidic residues" evidence="1">
    <location>
        <begin position="27"/>
        <end position="44"/>
    </location>
</feature>
<feature type="region of interest" description="Disordered" evidence="1">
    <location>
        <begin position="1"/>
        <end position="61"/>
    </location>
</feature>
<comment type="caution">
    <text evidence="2">The sequence shown here is derived from an EMBL/GenBank/DDBJ whole genome shotgun (WGS) entry which is preliminary data.</text>
</comment>
<feature type="non-terminal residue" evidence="2">
    <location>
        <position position="1"/>
    </location>
</feature>
<accession>A0AAN5I3P7</accession>
<feature type="non-terminal residue" evidence="2">
    <location>
        <position position="176"/>
    </location>
</feature>
<proteinExistence type="predicted"/>
<sequence length="176" mass="20377">ESDGEDEPSAKKSKSESDEMRDKKSEVDDDSSDDDEDGEEEMMKDDEKKGEQKDHGDHSMESQLLKTVLEVCNDEKTVKRVSKQMDEITKNMTDKSIARVFSKALTKLPHSDRWHIVNKALLKQPESGKCQTKKMAKAEKIERNKVIPKAERNFFELLKSLIKIKRFKGLFDCFYE</sequence>
<dbReference type="Proteomes" id="UP001328107">
    <property type="component" value="Unassembled WGS sequence"/>
</dbReference>
<evidence type="ECO:0000313" key="2">
    <source>
        <dbReference type="EMBL" id="GMR50519.1"/>
    </source>
</evidence>
<name>A0AAN5I3P7_9BILA</name>
<evidence type="ECO:0000256" key="1">
    <source>
        <dbReference type="SAM" id="MobiDB-lite"/>
    </source>
</evidence>